<keyword evidence="3" id="KW-1185">Reference proteome</keyword>
<keyword evidence="1" id="KW-1133">Transmembrane helix</keyword>
<dbReference type="Proteomes" id="UP001163823">
    <property type="component" value="Chromosome 9"/>
</dbReference>
<evidence type="ECO:0000313" key="3">
    <source>
        <dbReference type="Proteomes" id="UP001163823"/>
    </source>
</evidence>
<keyword evidence="1" id="KW-0812">Transmembrane</keyword>
<feature type="transmembrane region" description="Helical" evidence="1">
    <location>
        <begin position="40"/>
        <end position="65"/>
    </location>
</feature>
<sequence>MNFLFYTFSNPSSNENCNTKNRDCSPEPSSDLWARRWQQLLIWIVWFFFSCQPVAIVLIASLYIFSRTSLIQSVGAVVTVNLSSIIAGSNGSIGDTNSSWITMSHIKWEEKQKGFCFEVEWFILHTQIIPSSQFTLKFLCREILFICHNYCMAKH</sequence>
<comment type="caution">
    <text evidence="2">The sequence shown here is derived from an EMBL/GenBank/DDBJ whole genome shotgun (WGS) entry which is preliminary data.</text>
</comment>
<organism evidence="2 3">
    <name type="scientific">Quillaja saponaria</name>
    <name type="common">Soap bark tree</name>
    <dbReference type="NCBI Taxonomy" id="32244"/>
    <lineage>
        <taxon>Eukaryota</taxon>
        <taxon>Viridiplantae</taxon>
        <taxon>Streptophyta</taxon>
        <taxon>Embryophyta</taxon>
        <taxon>Tracheophyta</taxon>
        <taxon>Spermatophyta</taxon>
        <taxon>Magnoliopsida</taxon>
        <taxon>eudicotyledons</taxon>
        <taxon>Gunneridae</taxon>
        <taxon>Pentapetalae</taxon>
        <taxon>rosids</taxon>
        <taxon>fabids</taxon>
        <taxon>Fabales</taxon>
        <taxon>Quillajaceae</taxon>
        <taxon>Quillaja</taxon>
    </lineage>
</organism>
<keyword evidence="1" id="KW-0472">Membrane</keyword>
<evidence type="ECO:0000256" key="1">
    <source>
        <dbReference type="SAM" id="Phobius"/>
    </source>
</evidence>
<evidence type="ECO:0000313" key="2">
    <source>
        <dbReference type="EMBL" id="KAJ7957140.1"/>
    </source>
</evidence>
<dbReference type="EMBL" id="JARAOO010000009">
    <property type="protein sequence ID" value="KAJ7957140.1"/>
    <property type="molecule type" value="Genomic_DNA"/>
</dbReference>
<accession>A0AAD7LFB0</accession>
<gene>
    <name evidence="2" type="ORF">O6P43_023476</name>
</gene>
<protein>
    <submittedName>
        <fullName evidence="2">Uncharacterized protein</fullName>
    </submittedName>
</protein>
<dbReference type="AlphaFoldDB" id="A0AAD7LFB0"/>
<name>A0AAD7LFB0_QUISA</name>
<reference evidence="2" key="1">
    <citation type="journal article" date="2023" name="Science">
        <title>Elucidation of the pathway for biosynthesis of saponin adjuvants from the soapbark tree.</title>
        <authorList>
            <person name="Reed J."/>
            <person name="Orme A."/>
            <person name="El-Demerdash A."/>
            <person name="Owen C."/>
            <person name="Martin L.B.B."/>
            <person name="Misra R.C."/>
            <person name="Kikuchi S."/>
            <person name="Rejzek M."/>
            <person name="Martin A.C."/>
            <person name="Harkess A."/>
            <person name="Leebens-Mack J."/>
            <person name="Louveau T."/>
            <person name="Stephenson M.J."/>
            <person name="Osbourn A."/>
        </authorList>
    </citation>
    <scope>NUCLEOTIDE SEQUENCE</scope>
    <source>
        <strain evidence="2">S10</strain>
    </source>
</reference>
<proteinExistence type="predicted"/>
<dbReference type="KEGG" id="qsa:O6P43_023476"/>